<feature type="transmembrane region" description="Helical" evidence="6">
    <location>
        <begin position="63"/>
        <end position="82"/>
    </location>
</feature>
<accession>A0AAN8WQ64</accession>
<evidence type="ECO:0000256" key="6">
    <source>
        <dbReference type="SAM" id="Phobius"/>
    </source>
</evidence>
<dbReference type="InterPro" id="IPR011701">
    <property type="entry name" value="MFS"/>
</dbReference>
<feature type="transmembrane region" description="Helical" evidence="6">
    <location>
        <begin position="160"/>
        <end position="179"/>
    </location>
</feature>
<dbReference type="PANTHER" id="PTHR43385">
    <property type="entry name" value="RIBOFLAVIN TRANSPORTER RIBJ"/>
    <property type="match status" value="1"/>
</dbReference>
<dbReference type="InterPro" id="IPR036259">
    <property type="entry name" value="MFS_trans_sf"/>
</dbReference>
<evidence type="ECO:0000256" key="3">
    <source>
        <dbReference type="ARBA" id="ARBA00022692"/>
    </source>
</evidence>
<feature type="transmembrane region" description="Helical" evidence="6">
    <location>
        <begin position="219"/>
        <end position="239"/>
    </location>
</feature>
<evidence type="ECO:0000256" key="2">
    <source>
        <dbReference type="ARBA" id="ARBA00022448"/>
    </source>
</evidence>
<evidence type="ECO:0000313" key="7">
    <source>
        <dbReference type="EMBL" id="KAK7069077.1"/>
    </source>
</evidence>
<keyword evidence="2" id="KW-0813">Transport</keyword>
<keyword evidence="8" id="KW-1185">Reference proteome</keyword>
<feature type="transmembrane region" description="Helical" evidence="6">
    <location>
        <begin position="251"/>
        <end position="270"/>
    </location>
</feature>
<comment type="subcellular location">
    <subcellularLocation>
        <location evidence="1">Membrane</location>
        <topology evidence="1">Multi-pass membrane protein</topology>
    </subcellularLocation>
</comment>
<dbReference type="Pfam" id="PF07690">
    <property type="entry name" value="MFS_1"/>
    <property type="match status" value="1"/>
</dbReference>
<dbReference type="SUPFAM" id="SSF103473">
    <property type="entry name" value="MFS general substrate transporter"/>
    <property type="match status" value="1"/>
</dbReference>
<name>A0AAN8WQ64_HALRR</name>
<dbReference type="PANTHER" id="PTHR43385:SF1">
    <property type="entry name" value="RIBOFLAVIN TRANSPORTER RIBJ"/>
    <property type="match status" value="1"/>
</dbReference>
<protein>
    <submittedName>
        <fullName evidence="7">Uncharacterized protein</fullName>
    </submittedName>
</protein>
<dbReference type="InterPro" id="IPR052983">
    <property type="entry name" value="MFS_Riboflavin_Transporter"/>
</dbReference>
<proteinExistence type="predicted"/>
<organism evidence="7 8">
    <name type="scientific">Halocaridina rubra</name>
    <name type="common">Hawaiian red shrimp</name>
    <dbReference type="NCBI Taxonomy" id="373956"/>
    <lineage>
        <taxon>Eukaryota</taxon>
        <taxon>Metazoa</taxon>
        <taxon>Ecdysozoa</taxon>
        <taxon>Arthropoda</taxon>
        <taxon>Crustacea</taxon>
        <taxon>Multicrustacea</taxon>
        <taxon>Malacostraca</taxon>
        <taxon>Eumalacostraca</taxon>
        <taxon>Eucarida</taxon>
        <taxon>Decapoda</taxon>
        <taxon>Pleocyemata</taxon>
        <taxon>Caridea</taxon>
        <taxon>Atyoidea</taxon>
        <taxon>Atyidae</taxon>
        <taxon>Halocaridina</taxon>
    </lineage>
</organism>
<feature type="transmembrane region" description="Helical" evidence="6">
    <location>
        <begin position="191"/>
        <end position="213"/>
    </location>
</feature>
<comment type="caution">
    <text evidence="7">The sequence shown here is derived from an EMBL/GenBank/DDBJ whole genome shotgun (WGS) entry which is preliminary data.</text>
</comment>
<evidence type="ECO:0000256" key="5">
    <source>
        <dbReference type="ARBA" id="ARBA00023136"/>
    </source>
</evidence>
<dbReference type="AlphaFoldDB" id="A0AAN8WQ64"/>
<feature type="transmembrane region" description="Helical" evidence="6">
    <location>
        <begin position="276"/>
        <end position="300"/>
    </location>
</feature>
<gene>
    <name evidence="7" type="ORF">SK128_018271</name>
</gene>
<keyword evidence="5 6" id="KW-0472">Membrane</keyword>
<dbReference type="Proteomes" id="UP001381693">
    <property type="component" value="Unassembled WGS sequence"/>
</dbReference>
<evidence type="ECO:0000256" key="1">
    <source>
        <dbReference type="ARBA" id="ARBA00004141"/>
    </source>
</evidence>
<keyword evidence="4 6" id="KW-1133">Transmembrane helix</keyword>
<feature type="transmembrane region" description="Helical" evidence="6">
    <location>
        <begin position="126"/>
        <end position="145"/>
    </location>
</feature>
<evidence type="ECO:0000256" key="4">
    <source>
        <dbReference type="ARBA" id="ARBA00022989"/>
    </source>
</evidence>
<dbReference type="Gene3D" id="1.20.1250.20">
    <property type="entry name" value="MFS general substrate transporter like domains"/>
    <property type="match status" value="1"/>
</dbReference>
<sequence>MILCFQWFPRRKGLINGLIVGGFGLGAIVSTNIQTYYLNPNNVSPDSDGFFTDDAVLDRVPTLFLVIGFVYILVEYVGCMLISKPSKDVETKILAEPADEGSIEGNDPCSVSEDLTPKRLLRQRTFYVFWFTFLFLGIAISYISAMGKSFGQTFISDDHFLAQIVSFAALFNAGGRILWGRIMDKTSFRLSMRMLCTIFTVLLATMPLTSYMGKIGYPIWIWLIYLTFSGAFSIMPTGTEKAFGSTHYSSNYGMVFSCQAISGSLMAAVNELMLDTFGYTGCFLTMAAIASLGIGLTFLIPNGL</sequence>
<dbReference type="GO" id="GO:0016020">
    <property type="term" value="C:membrane"/>
    <property type="evidence" value="ECO:0007669"/>
    <property type="project" value="UniProtKB-SubCell"/>
</dbReference>
<reference evidence="7 8" key="1">
    <citation type="submission" date="2023-11" db="EMBL/GenBank/DDBJ databases">
        <title>Halocaridina rubra genome assembly.</title>
        <authorList>
            <person name="Smith C."/>
        </authorList>
    </citation>
    <scope>NUCLEOTIDE SEQUENCE [LARGE SCALE GENOMIC DNA]</scope>
    <source>
        <strain evidence="7">EP-1</strain>
        <tissue evidence="7">Whole</tissue>
    </source>
</reference>
<evidence type="ECO:0000313" key="8">
    <source>
        <dbReference type="Proteomes" id="UP001381693"/>
    </source>
</evidence>
<feature type="transmembrane region" description="Helical" evidence="6">
    <location>
        <begin position="14"/>
        <end position="37"/>
    </location>
</feature>
<keyword evidence="3 6" id="KW-0812">Transmembrane</keyword>
<dbReference type="GO" id="GO:0022857">
    <property type="term" value="F:transmembrane transporter activity"/>
    <property type="evidence" value="ECO:0007669"/>
    <property type="project" value="InterPro"/>
</dbReference>
<dbReference type="EMBL" id="JAXCGZ010017033">
    <property type="protein sequence ID" value="KAK7069077.1"/>
    <property type="molecule type" value="Genomic_DNA"/>
</dbReference>